<feature type="region of interest" description="Disordered" evidence="1">
    <location>
        <begin position="89"/>
        <end position="114"/>
    </location>
</feature>
<dbReference type="CDD" id="cd09755">
    <property type="entry name" value="Cas2_I-E"/>
    <property type="match status" value="1"/>
</dbReference>
<evidence type="ECO:0000313" key="3">
    <source>
        <dbReference type="EMBL" id="VEH06943.1"/>
    </source>
</evidence>
<dbReference type="EMBL" id="LR134377">
    <property type="protein sequence ID" value="VEH06943.1"/>
    <property type="molecule type" value="Genomic_DNA"/>
</dbReference>
<organism evidence="2 4">
    <name type="scientific">Corynebacterium kutscheri</name>
    <dbReference type="NCBI Taxonomy" id="35755"/>
    <lineage>
        <taxon>Bacteria</taxon>
        <taxon>Bacillati</taxon>
        <taxon>Actinomycetota</taxon>
        <taxon>Actinomycetes</taxon>
        <taxon>Mycobacteriales</taxon>
        <taxon>Corynebacteriaceae</taxon>
        <taxon>Corynebacterium</taxon>
    </lineage>
</organism>
<gene>
    <name evidence="3" type="primary">casA</name>
    <name evidence="3" type="ORF">NCTC949_01416</name>
    <name evidence="2" type="ORF">UL82_04260</name>
</gene>
<reference evidence="2 4" key="1">
    <citation type="journal article" date="2015" name="Genome Announc.">
        <title>Complete Genome Sequence of Corynebacterium kutscheri DSM 20755, a Corynebacterial Type Strain with Remarkably Low G+C Content of Chromosomal DNA.</title>
        <authorList>
            <person name="Ruckert C."/>
            <person name="Albersmeier A."/>
            <person name="Winkler A."/>
            <person name="Tauch A."/>
        </authorList>
    </citation>
    <scope>NUCLEOTIDE SEQUENCE [LARGE SCALE GENOMIC DNA]</scope>
    <source>
        <strain evidence="2 4">DSM 20755</strain>
    </source>
</reference>
<keyword evidence="4" id="KW-1185">Reference proteome</keyword>
<dbReference type="OrthoDB" id="8527479at2"/>
<dbReference type="RefSeq" id="WP_046439172.1">
    <property type="nucleotide sequence ID" value="NZ_CP011312.1"/>
</dbReference>
<dbReference type="InterPro" id="IPR010152">
    <property type="entry name" value="CRISPR-assoc_prot_Cas2_sub"/>
</dbReference>
<reference evidence="3 5" key="2">
    <citation type="submission" date="2018-12" db="EMBL/GenBank/DDBJ databases">
        <authorList>
            <consortium name="Pathogen Informatics"/>
        </authorList>
    </citation>
    <scope>NUCLEOTIDE SEQUENCE [LARGE SCALE GENOMIC DNA]</scope>
    <source>
        <strain evidence="3 5">NCTC949</strain>
    </source>
</reference>
<proteinExistence type="predicted"/>
<dbReference type="HOGENOM" id="CLU_151313_0_1_11"/>
<dbReference type="STRING" id="35755.UL82_04260"/>
<dbReference type="EMBL" id="CP011312">
    <property type="protein sequence ID" value="AKE41055.1"/>
    <property type="molecule type" value="Genomic_DNA"/>
</dbReference>
<dbReference type="NCBIfam" id="TIGR01873">
    <property type="entry name" value="cas_CT1978"/>
    <property type="match status" value="1"/>
</dbReference>
<accession>A0A0F6R027</accession>
<evidence type="ECO:0000313" key="4">
    <source>
        <dbReference type="Proteomes" id="UP000033457"/>
    </source>
</evidence>
<evidence type="ECO:0000313" key="2">
    <source>
        <dbReference type="EMBL" id="AKE41055.1"/>
    </source>
</evidence>
<dbReference type="Gene3D" id="3.30.70.240">
    <property type="match status" value="1"/>
</dbReference>
<dbReference type="KEGG" id="cku:UL82_04260"/>
<protein>
    <submittedName>
        <fullName evidence="2 3">CRISPR-associated protein</fullName>
    </submittedName>
</protein>
<dbReference type="Pfam" id="PF09707">
    <property type="entry name" value="Cas_Cas2CT1978"/>
    <property type="match status" value="1"/>
</dbReference>
<dbReference type="Proteomes" id="UP000271380">
    <property type="component" value="Chromosome"/>
</dbReference>
<dbReference type="Proteomes" id="UP000033457">
    <property type="component" value="Chromosome"/>
</dbReference>
<sequence>MITIVLTACPAGLRGQLNRWLFEISAGVFVGHVSTRIRDRLWSIIVSELKNGRAIMAFSTSKNETGFEIKVHRHDWEIIDSDGIPLVLRPTRSNPESPLRKGWSKASQRRRKRK</sequence>
<evidence type="ECO:0000256" key="1">
    <source>
        <dbReference type="SAM" id="MobiDB-lite"/>
    </source>
</evidence>
<evidence type="ECO:0000313" key="5">
    <source>
        <dbReference type="Proteomes" id="UP000271380"/>
    </source>
</evidence>
<name>A0A0F6R027_9CORY</name>
<dbReference type="AlphaFoldDB" id="A0A0F6R027"/>